<dbReference type="FunFam" id="3.60.20.10:FF:000008">
    <property type="entry name" value="Proteasome subunit beta type-4"/>
    <property type="match status" value="1"/>
</dbReference>
<dbReference type="SUPFAM" id="SSF56235">
    <property type="entry name" value="N-terminal nucleophile aminohydrolases (Ntn hydrolases)"/>
    <property type="match status" value="1"/>
</dbReference>
<keyword evidence="10" id="KW-1185">Reference proteome</keyword>
<organism evidence="9 10">
    <name type="scientific">Leptotrombidium deliense</name>
    <dbReference type="NCBI Taxonomy" id="299467"/>
    <lineage>
        <taxon>Eukaryota</taxon>
        <taxon>Metazoa</taxon>
        <taxon>Ecdysozoa</taxon>
        <taxon>Arthropoda</taxon>
        <taxon>Chelicerata</taxon>
        <taxon>Arachnida</taxon>
        <taxon>Acari</taxon>
        <taxon>Acariformes</taxon>
        <taxon>Trombidiformes</taxon>
        <taxon>Prostigmata</taxon>
        <taxon>Anystina</taxon>
        <taxon>Parasitengona</taxon>
        <taxon>Trombiculoidea</taxon>
        <taxon>Trombiculidae</taxon>
        <taxon>Leptotrombidium</taxon>
    </lineage>
</organism>
<name>A0A443S5N5_9ACAR</name>
<keyword evidence="4 8" id="KW-0539">Nucleus</keyword>
<comment type="function">
    <text evidence="7">Non-catalytic component of the 20S core proteasome complex involved in the proteolytic degradation of most intracellular proteins. This complex plays numerous essential roles within the cell by associating with different regulatory particles. Associated with two 19S regulatory particles, forms the 26S proteasome and thus participates in the ATP-dependent degradation of ubiquitinated proteins. The 26S proteasome plays a key role in the maintenance of protein homeostasis by removing misfolded or damaged proteins that could impair cellular functions, and by removing proteins whose functions are no longer required. Associated with the PA200 or PA28, the 20S proteasome mediates ubiquitin-independent protein degradation. This type of proteolysis is required in several pathways including spermatogenesis (20S-PA200 complex) or generation of a subset of MHC class I-presented antigenic peptides (20S-PA28 complex).</text>
</comment>
<dbReference type="OrthoDB" id="268428at2759"/>
<dbReference type="GO" id="GO:0010498">
    <property type="term" value="P:proteasomal protein catabolic process"/>
    <property type="evidence" value="ECO:0007669"/>
    <property type="project" value="InterPro"/>
</dbReference>
<dbReference type="Proteomes" id="UP000288716">
    <property type="component" value="Unassembled WGS sequence"/>
</dbReference>
<evidence type="ECO:0000313" key="10">
    <source>
        <dbReference type="Proteomes" id="UP000288716"/>
    </source>
</evidence>
<dbReference type="InterPro" id="IPR029055">
    <property type="entry name" value="Ntn_hydrolases_N"/>
</dbReference>
<dbReference type="PROSITE" id="PS00854">
    <property type="entry name" value="PROTEASOME_BETA_1"/>
    <property type="match status" value="1"/>
</dbReference>
<dbReference type="Gene3D" id="3.60.20.10">
    <property type="entry name" value="Glutamine Phosphoribosylpyrophosphate, subunit 1, domain 1"/>
    <property type="match status" value="1"/>
</dbReference>
<keyword evidence="2 8" id="KW-0963">Cytoplasm</keyword>
<dbReference type="InterPro" id="IPR001353">
    <property type="entry name" value="Proteasome_sua/b"/>
</dbReference>
<comment type="subunit">
    <text evidence="6">The 26S proteasome consists of a 20S proteasome core and two 19S regulatory subunits. The 20S proteasome core is composed of 28 subunits that are arranged in four stacked rings, resulting in a barrel-shaped structure. The two end rings are each formed by seven alpha subunits, and the two central rings are each formed by seven beta subunits. The catalytic chamber with the active sites is on the inside of the barrel.</text>
</comment>
<dbReference type="GO" id="GO:0005839">
    <property type="term" value="C:proteasome core complex"/>
    <property type="evidence" value="ECO:0007669"/>
    <property type="project" value="InterPro"/>
</dbReference>
<dbReference type="AlphaFoldDB" id="A0A443S5N5"/>
<dbReference type="InterPro" id="IPR023333">
    <property type="entry name" value="Proteasome_suB-type"/>
</dbReference>
<dbReference type="PANTHER" id="PTHR32194:SF2">
    <property type="entry name" value="PROTEASOME SUBUNIT BETA TYPE-1"/>
    <property type="match status" value="1"/>
</dbReference>
<evidence type="ECO:0000256" key="8">
    <source>
        <dbReference type="RuleBase" id="RU004203"/>
    </source>
</evidence>
<evidence type="ECO:0000256" key="7">
    <source>
        <dbReference type="ARBA" id="ARBA00049625"/>
    </source>
</evidence>
<comment type="subcellular location">
    <subcellularLocation>
        <location evidence="8">Cytoplasm</location>
    </subcellularLocation>
    <subcellularLocation>
        <location evidence="8">Nucleus</location>
    </subcellularLocation>
</comment>
<protein>
    <recommendedName>
        <fullName evidence="8">Proteasome subunit beta</fullName>
    </recommendedName>
</protein>
<dbReference type="STRING" id="299467.A0A443S5N5"/>
<keyword evidence="3 8" id="KW-0647">Proteasome</keyword>
<evidence type="ECO:0000256" key="2">
    <source>
        <dbReference type="ARBA" id="ARBA00022490"/>
    </source>
</evidence>
<dbReference type="Pfam" id="PF00227">
    <property type="entry name" value="Proteasome"/>
    <property type="match status" value="1"/>
</dbReference>
<dbReference type="InterPro" id="IPR016050">
    <property type="entry name" value="Proteasome_bsu_CS"/>
</dbReference>
<sequence length="205" mass="23437">MEVLIGVTFKDFALLAADKMAAFSVISMKNDENKLYKLSDTLMMAVCGEPGDTKQFAEFIEKNIQLYKMRNGFELPPKSAATFIQRNMADYLRSRSPYTCNILLAGYDTENGPELYLIDYLATMTKLPYGIHGYGSMFALGFFDRYYRYDMSVEEALDLLKRCINEIQKRLIVSLPVFKVSIIHKDHIKEMDDVKVDTKALGLSE</sequence>
<gene>
    <name evidence="9" type="ORF">B4U80_00964</name>
</gene>
<reference evidence="9 10" key="1">
    <citation type="journal article" date="2018" name="Gigascience">
        <title>Genomes of trombidid mites reveal novel predicted allergens and laterally-transferred genes associated with secondary metabolism.</title>
        <authorList>
            <person name="Dong X."/>
            <person name="Chaisiri K."/>
            <person name="Xia D."/>
            <person name="Armstrong S.D."/>
            <person name="Fang Y."/>
            <person name="Donnelly M.J."/>
            <person name="Kadowaki T."/>
            <person name="McGarry J.W."/>
            <person name="Darby A.C."/>
            <person name="Makepeace B.L."/>
        </authorList>
    </citation>
    <scope>NUCLEOTIDE SEQUENCE [LARGE SCALE GENOMIC DNA]</scope>
    <source>
        <strain evidence="9">UoL-UT</strain>
    </source>
</reference>
<evidence type="ECO:0000256" key="6">
    <source>
        <dbReference type="ARBA" id="ARBA00026071"/>
    </source>
</evidence>
<evidence type="ECO:0000256" key="5">
    <source>
        <dbReference type="ARBA" id="ARBA00024953"/>
    </source>
</evidence>
<comment type="subunit">
    <text evidence="8">Component of the proteasome complex.</text>
</comment>
<comment type="function">
    <text evidence="8">Component of the proteasome, a multicatalytic proteinase complex which is characterized by its ability to cleave peptides with Arg, Phe, Tyr, Leu, and Glu adjacent to the leaving group at neutral or slightly basic pH. The proteasome has an ATP-dependent proteolytic activity.</text>
</comment>
<evidence type="ECO:0000256" key="3">
    <source>
        <dbReference type="ARBA" id="ARBA00022942"/>
    </source>
</evidence>
<dbReference type="VEuPathDB" id="VectorBase:LDEU009173"/>
<comment type="caution">
    <text evidence="9">The sequence shown here is derived from an EMBL/GenBank/DDBJ whole genome shotgun (WGS) entry which is preliminary data.</text>
</comment>
<comment type="similarity">
    <text evidence="8">Belongs to the peptidase T1B family.</text>
</comment>
<dbReference type="EMBL" id="NCKV01007693">
    <property type="protein sequence ID" value="RWS22866.1"/>
    <property type="molecule type" value="Genomic_DNA"/>
</dbReference>
<proteinExistence type="inferred from homology"/>
<dbReference type="PROSITE" id="PS51476">
    <property type="entry name" value="PROTEASOME_BETA_2"/>
    <property type="match status" value="1"/>
</dbReference>
<evidence type="ECO:0000313" key="9">
    <source>
        <dbReference type="EMBL" id="RWS22866.1"/>
    </source>
</evidence>
<dbReference type="GO" id="GO:0005737">
    <property type="term" value="C:cytoplasm"/>
    <property type="evidence" value="ECO:0007669"/>
    <property type="project" value="UniProtKB-SubCell"/>
</dbReference>
<dbReference type="InterPro" id="IPR035206">
    <property type="entry name" value="Proteasome_beta2"/>
</dbReference>
<comment type="function">
    <text evidence="5">Non-catalytic component of the proteasome, a multicatalytic proteinase complex which is characterized by its ability to cleave peptides with Arg, Phe, Tyr, Leu, and Glu adjacent to the leaving group at neutral or slightly basic pH. The proteasome has an ATP-dependent proteolytic activity.</text>
</comment>
<evidence type="ECO:0000256" key="1">
    <source>
        <dbReference type="ARBA" id="ARBA00011656"/>
    </source>
</evidence>
<accession>A0A443S5N5</accession>
<dbReference type="GO" id="GO:0005634">
    <property type="term" value="C:nucleus"/>
    <property type="evidence" value="ECO:0007669"/>
    <property type="project" value="UniProtKB-SubCell"/>
</dbReference>
<comment type="subunit">
    <text evidence="1">The 26S proteasome consists of a 20S proteasome core and two 19S regulatory subunits. The 20S proteasome core is a barrel-shaped complex made of 28 subunits that are arranged in four stacked rings. The two outer rings are each formed by seven alpha subunits, and the two inner rings are formed by seven beta subunits. The proteolytic activity is exerted by three beta-subunits PSMB5, PSMB6 and PSMB7.</text>
</comment>
<dbReference type="PANTHER" id="PTHR32194">
    <property type="entry name" value="METALLOPROTEASE TLDD"/>
    <property type="match status" value="1"/>
</dbReference>
<dbReference type="CDD" id="cd03758">
    <property type="entry name" value="proteasome_beta_type_2"/>
    <property type="match status" value="1"/>
</dbReference>
<evidence type="ECO:0000256" key="4">
    <source>
        <dbReference type="ARBA" id="ARBA00023242"/>
    </source>
</evidence>